<proteinExistence type="predicted"/>
<dbReference type="EMBL" id="ML208260">
    <property type="protein sequence ID" value="TFK76447.1"/>
    <property type="molecule type" value="Genomic_DNA"/>
</dbReference>
<reference evidence="1 2" key="1">
    <citation type="journal article" date="2019" name="Nat. Ecol. Evol.">
        <title>Megaphylogeny resolves global patterns of mushroom evolution.</title>
        <authorList>
            <person name="Varga T."/>
            <person name="Krizsan K."/>
            <person name="Foldi C."/>
            <person name="Dima B."/>
            <person name="Sanchez-Garcia M."/>
            <person name="Sanchez-Ramirez S."/>
            <person name="Szollosi G.J."/>
            <person name="Szarkandi J.G."/>
            <person name="Papp V."/>
            <person name="Albert L."/>
            <person name="Andreopoulos W."/>
            <person name="Angelini C."/>
            <person name="Antonin V."/>
            <person name="Barry K.W."/>
            <person name="Bougher N.L."/>
            <person name="Buchanan P."/>
            <person name="Buyck B."/>
            <person name="Bense V."/>
            <person name="Catcheside P."/>
            <person name="Chovatia M."/>
            <person name="Cooper J."/>
            <person name="Damon W."/>
            <person name="Desjardin D."/>
            <person name="Finy P."/>
            <person name="Geml J."/>
            <person name="Haridas S."/>
            <person name="Hughes K."/>
            <person name="Justo A."/>
            <person name="Karasinski D."/>
            <person name="Kautmanova I."/>
            <person name="Kiss B."/>
            <person name="Kocsube S."/>
            <person name="Kotiranta H."/>
            <person name="LaButti K.M."/>
            <person name="Lechner B.E."/>
            <person name="Liimatainen K."/>
            <person name="Lipzen A."/>
            <person name="Lukacs Z."/>
            <person name="Mihaltcheva S."/>
            <person name="Morgado L.N."/>
            <person name="Niskanen T."/>
            <person name="Noordeloos M.E."/>
            <person name="Ohm R.A."/>
            <person name="Ortiz-Santana B."/>
            <person name="Ovrebo C."/>
            <person name="Racz N."/>
            <person name="Riley R."/>
            <person name="Savchenko A."/>
            <person name="Shiryaev A."/>
            <person name="Soop K."/>
            <person name="Spirin V."/>
            <person name="Szebenyi C."/>
            <person name="Tomsovsky M."/>
            <person name="Tulloss R.E."/>
            <person name="Uehling J."/>
            <person name="Grigoriev I.V."/>
            <person name="Vagvolgyi C."/>
            <person name="Papp T."/>
            <person name="Martin F.M."/>
            <person name="Miettinen O."/>
            <person name="Hibbett D.S."/>
            <person name="Nagy L.G."/>
        </authorList>
    </citation>
    <scope>NUCLEOTIDE SEQUENCE [LARGE SCALE GENOMIC DNA]</scope>
    <source>
        <strain evidence="1 2">NL-1719</strain>
    </source>
</reference>
<name>A0ACD3BHE9_9AGAR</name>
<evidence type="ECO:0000313" key="2">
    <source>
        <dbReference type="Proteomes" id="UP000308600"/>
    </source>
</evidence>
<keyword evidence="2" id="KW-1185">Reference proteome</keyword>
<accession>A0ACD3BHE9</accession>
<evidence type="ECO:0000313" key="1">
    <source>
        <dbReference type="EMBL" id="TFK76447.1"/>
    </source>
</evidence>
<organism evidence="1 2">
    <name type="scientific">Pluteus cervinus</name>
    <dbReference type="NCBI Taxonomy" id="181527"/>
    <lineage>
        <taxon>Eukaryota</taxon>
        <taxon>Fungi</taxon>
        <taxon>Dikarya</taxon>
        <taxon>Basidiomycota</taxon>
        <taxon>Agaricomycotina</taxon>
        <taxon>Agaricomycetes</taxon>
        <taxon>Agaricomycetidae</taxon>
        <taxon>Agaricales</taxon>
        <taxon>Pluteineae</taxon>
        <taxon>Pluteaceae</taxon>
        <taxon>Pluteus</taxon>
    </lineage>
</organism>
<protein>
    <submittedName>
        <fullName evidence="1">Uncharacterized protein</fullName>
    </submittedName>
</protein>
<gene>
    <name evidence="1" type="ORF">BDN72DRAFT_236333</name>
</gene>
<dbReference type="Proteomes" id="UP000308600">
    <property type="component" value="Unassembled WGS sequence"/>
</dbReference>
<sequence>MCHRELFLNKSVDCGHLTFTSEKTIDCEEEQCFLSTSHPKDCTSGGEPCRCRRYYEQPDRQITEVPGKCSRCPP</sequence>